<keyword evidence="2" id="KW-1185">Reference proteome</keyword>
<organism evidence="1 2">
    <name type="scientific">Tritrichomonas musculus</name>
    <dbReference type="NCBI Taxonomy" id="1915356"/>
    <lineage>
        <taxon>Eukaryota</taxon>
        <taxon>Metamonada</taxon>
        <taxon>Parabasalia</taxon>
        <taxon>Tritrichomonadida</taxon>
        <taxon>Tritrichomonadidae</taxon>
        <taxon>Tritrichomonas</taxon>
    </lineage>
</organism>
<evidence type="ECO:0000313" key="1">
    <source>
        <dbReference type="EMBL" id="KAK8852634.1"/>
    </source>
</evidence>
<dbReference type="EMBL" id="JAPFFF010000023">
    <property type="protein sequence ID" value="KAK8852634.1"/>
    <property type="molecule type" value="Genomic_DNA"/>
</dbReference>
<sequence>MDVQHSERLPPLKRPHERKTFATPTLKIIHSRIQYYYKVLKNDPPEDPKKIQRYEKIKSKYEQSLKVRKLLKNAIKNLYL</sequence>
<accession>A0ABR2HUW1</accession>
<dbReference type="Proteomes" id="UP001470230">
    <property type="component" value="Unassembled WGS sequence"/>
</dbReference>
<proteinExistence type="predicted"/>
<protein>
    <submittedName>
        <fullName evidence="1">Uncharacterized protein</fullName>
    </submittedName>
</protein>
<comment type="caution">
    <text evidence="1">The sequence shown here is derived from an EMBL/GenBank/DDBJ whole genome shotgun (WGS) entry which is preliminary data.</text>
</comment>
<gene>
    <name evidence="1" type="ORF">M9Y10_017622</name>
</gene>
<name>A0ABR2HUW1_9EUKA</name>
<evidence type="ECO:0000313" key="2">
    <source>
        <dbReference type="Proteomes" id="UP001470230"/>
    </source>
</evidence>
<reference evidence="1 2" key="1">
    <citation type="submission" date="2024-04" db="EMBL/GenBank/DDBJ databases">
        <title>Tritrichomonas musculus Genome.</title>
        <authorList>
            <person name="Alves-Ferreira E."/>
            <person name="Grigg M."/>
            <person name="Lorenzi H."/>
            <person name="Galac M."/>
        </authorList>
    </citation>
    <scope>NUCLEOTIDE SEQUENCE [LARGE SCALE GENOMIC DNA]</scope>
    <source>
        <strain evidence="1 2">EAF2021</strain>
    </source>
</reference>